<reference evidence="1 2" key="1">
    <citation type="submission" date="2020-07" db="EMBL/GenBank/DDBJ databases">
        <title>Diversity of carbapenemase encoding genes among Pseudomonas putida group clinical isolates in a tertiary Brazilian hospital.</title>
        <authorList>
            <person name="Alberto-Lei F."/>
            <person name="Nodari C.S."/>
            <person name="Streling A.P."/>
            <person name="Paulino J.T."/>
            <person name="Bessa-Neto F.O."/>
            <person name="Cayo R."/>
            <person name="Gales A.C."/>
        </authorList>
    </citation>
    <scope>NUCLEOTIDE SEQUENCE [LARGE SCALE GENOMIC DNA]</scope>
    <source>
        <strain evidence="1 2">14802</strain>
    </source>
</reference>
<dbReference type="EMBL" id="JACGDE010000025">
    <property type="protein sequence ID" value="MBA6068121.1"/>
    <property type="molecule type" value="Genomic_DNA"/>
</dbReference>
<comment type="caution">
    <text evidence="1">The sequence shown here is derived from an EMBL/GenBank/DDBJ whole genome shotgun (WGS) entry which is preliminary data.</text>
</comment>
<dbReference type="InterPro" id="IPR041883">
    <property type="entry name" value="PilM_N-ter"/>
</dbReference>
<proteinExistence type="predicted"/>
<dbReference type="AlphaFoldDB" id="A0A7W2Q104"/>
<organism evidence="1 2">
    <name type="scientific">Pseudomonas mosselii</name>
    <dbReference type="NCBI Taxonomy" id="78327"/>
    <lineage>
        <taxon>Bacteria</taxon>
        <taxon>Pseudomonadati</taxon>
        <taxon>Pseudomonadota</taxon>
        <taxon>Gammaproteobacteria</taxon>
        <taxon>Pseudomonadales</taxon>
        <taxon>Pseudomonadaceae</taxon>
        <taxon>Pseudomonas</taxon>
    </lineage>
</organism>
<dbReference type="InterPro" id="IPR041884">
    <property type="entry name" value="PilM_C-ter"/>
</dbReference>
<protein>
    <submittedName>
        <fullName evidence="1">Type IV pilus biogenesis protein PilM</fullName>
    </submittedName>
</protein>
<dbReference type="Proteomes" id="UP000541770">
    <property type="component" value="Unassembled WGS sequence"/>
</dbReference>
<evidence type="ECO:0000313" key="2">
    <source>
        <dbReference type="Proteomes" id="UP000541770"/>
    </source>
</evidence>
<dbReference type="RefSeq" id="WP_182324913.1">
    <property type="nucleotide sequence ID" value="NZ_JACGDE010000025.1"/>
</dbReference>
<dbReference type="Gene3D" id="3.30.1300.90">
    <property type="entry name" value="PilM protein, N-terminal domain"/>
    <property type="match status" value="1"/>
</dbReference>
<accession>A0A7W2Q104</accession>
<dbReference type="Gene3D" id="6.20.120.30">
    <property type="entry name" value="PilM protein, C-terminal domain"/>
    <property type="match status" value="1"/>
</dbReference>
<dbReference type="Pfam" id="PF07419">
    <property type="entry name" value="PilM"/>
    <property type="match status" value="1"/>
</dbReference>
<sequence length="145" mass="15329">MPLLYVMFAMLALVVGVGSSIRSMEESDYVSSDLAARASAMIVYRGAVVEYVNNNHGFYGSVPNSVLSIPAWYTPRAEIKNFVQGGVSYVYHELAPNGLVGVLANEVESVGVGTNVNGVLISPRAGDTGIILPAAIPRNATVILQ</sequence>
<dbReference type="InterPro" id="IPR009987">
    <property type="entry name" value="IM_PilM"/>
</dbReference>
<name>A0A7W2Q104_9PSED</name>
<evidence type="ECO:0000313" key="1">
    <source>
        <dbReference type="EMBL" id="MBA6068121.1"/>
    </source>
</evidence>
<gene>
    <name evidence="1" type="primary">pilM</name>
    <name evidence="1" type="ORF">H4C75_25630</name>
</gene>